<dbReference type="EMBL" id="CAKMRJ010001949">
    <property type="protein sequence ID" value="CAH1424829.1"/>
    <property type="molecule type" value="Genomic_DNA"/>
</dbReference>
<dbReference type="SUPFAM" id="SSF51905">
    <property type="entry name" value="FAD/NAD(P)-binding domain"/>
    <property type="match status" value="1"/>
</dbReference>
<comment type="caution">
    <text evidence="1">The sequence shown here is derived from an EMBL/GenBank/DDBJ whole genome shotgun (WGS) entry which is preliminary data.</text>
</comment>
<dbReference type="InterPro" id="IPR036188">
    <property type="entry name" value="FAD/NAD-bd_sf"/>
</dbReference>
<dbReference type="AlphaFoldDB" id="A0AAU9MFB3"/>
<keyword evidence="2" id="KW-1185">Reference proteome</keyword>
<gene>
    <name evidence="1" type="ORF">LVIROSA_LOCUS12009</name>
</gene>
<evidence type="ECO:0008006" key="3">
    <source>
        <dbReference type="Google" id="ProtNLM"/>
    </source>
</evidence>
<name>A0AAU9MFB3_9ASTR</name>
<proteinExistence type="predicted"/>
<evidence type="ECO:0000313" key="1">
    <source>
        <dbReference type="EMBL" id="CAH1424829.1"/>
    </source>
</evidence>
<evidence type="ECO:0000313" key="2">
    <source>
        <dbReference type="Proteomes" id="UP001157418"/>
    </source>
</evidence>
<sequence length="133" mass="14723">MAASDRKKKDIGCRVVFHVSTSVSARVWMRIPEYVVVCVLGRPEVECVREGDEREKIVVVIGSGPSATDISKEIAMVAKEVHMSSRSPLVNMSKLEKFDNLWQHSKISYVSTDGTLTFQDGLSVVADVILHCT</sequence>
<dbReference type="Proteomes" id="UP001157418">
    <property type="component" value="Unassembled WGS sequence"/>
</dbReference>
<reference evidence="1 2" key="1">
    <citation type="submission" date="2022-01" db="EMBL/GenBank/DDBJ databases">
        <authorList>
            <person name="Xiong W."/>
            <person name="Schranz E."/>
        </authorList>
    </citation>
    <scope>NUCLEOTIDE SEQUENCE [LARGE SCALE GENOMIC DNA]</scope>
</reference>
<organism evidence="1 2">
    <name type="scientific">Lactuca virosa</name>
    <dbReference type="NCBI Taxonomy" id="75947"/>
    <lineage>
        <taxon>Eukaryota</taxon>
        <taxon>Viridiplantae</taxon>
        <taxon>Streptophyta</taxon>
        <taxon>Embryophyta</taxon>
        <taxon>Tracheophyta</taxon>
        <taxon>Spermatophyta</taxon>
        <taxon>Magnoliopsida</taxon>
        <taxon>eudicotyledons</taxon>
        <taxon>Gunneridae</taxon>
        <taxon>Pentapetalae</taxon>
        <taxon>asterids</taxon>
        <taxon>campanulids</taxon>
        <taxon>Asterales</taxon>
        <taxon>Asteraceae</taxon>
        <taxon>Cichorioideae</taxon>
        <taxon>Cichorieae</taxon>
        <taxon>Lactucinae</taxon>
        <taxon>Lactuca</taxon>
    </lineage>
</organism>
<accession>A0AAU9MFB3</accession>
<feature type="non-terminal residue" evidence="1">
    <location>
        <position position="133"/>
    </location>
</feature>
<dbReference type="Gene3D" id="3.50.50.60">
    <property type="entry name" value="FAD/NAD(P)-binding domain"/>
    <property type="match status" value="1"/>
</dbReference>
<protein>
    <recommendedName>
        <fullName evidence="3">Flavin-containing monooxygenase</fullName>
    </recommendedName>
</protein>